<gene>
    <name evidence="1" type="ORF">P353_12840</name>
</gene>
<evidence type="ECO:0000313" key="1">
    <source>
        <dbReference type="EMBL" id="KGH29544.1"/>
    </source>
</evidence>
<proteinExistence type="predicted"/>
<dbReference type="Proteomes" id="UP000029553">
    <property type="component" value="Unassembled WGS sequence"/>
</dbReference>
<dbReference type="SUPFAM" id="SSF52833">
    <property type="entry name" value="Thioredoxin-like"/>
    <property type="match status" value="1"/>
</dbReference>
<dbReference type="Gene3D" id="3.40.30.10">
    <property type="entry name" value="Glutaredoxin"/>
    <property type="match status" value="1"/>
</dbReference>
<accession>A0A096FI06</accession>
<dbReference type="AlphaFoldDB" id="A0A096FI06"/>
<sequence length="276" mass="30319">MTQTCTEPTPSLPAANADLAIVLLSRGAAYAGGLTELSDLATQLEARLAAAQAPVLRVQPAFVDRAQPALPEALDLCADADQILILPVMVPDEPSLRRWLHKLIMRWRAKQQASGQPGKHAPRIVFAQPLLQLPALAELLATTIPSALQQPEVPQLLADEDWERDPKAWSQVPEHQHHVLWCVGPRCAAKGAVALWPQLARTVQQNPLLKKQVMLLQTSCQYPCNHGPLMIAYPEGVWYGPMDATTIEPVLTAHVQQQDCPHEHLRVHGPQPALHE</sequence>
<comment type="caution">
    <text evidence="1">The sequence shown here is derived from an EMBL/GenBank/DDBJ whole genome shotgun (WGS) entry which is preliminary data.</text>
</comment>
<protein>
    <submittedName>
        <fullName evidence="1">Ferredoxin</fullName>
    </submittedName>
</protein>
<dbReference type="InterPro" id="IPR036249">
    <property type="entry name" value="Thioredoxin-like_sf"/>
</dbReference>
<dbReference type="Gene3D" id="3.40.50.1400">
    <property type="match status" value="1"/>
</dbReference>
<evidence type="ECO:0000313" key="2">
    <source>
        <dbReference type="Proteomes" id="UP000029553"/>
    </source>
</evidence>
<name>A0A096FI06_COMTE</name>
<organism evidence="1 2">
    <name type="scientific">Comamonas testosteroni</name>
    <name type="common">Pseudomonas testosteroni</name>
    <dbReference type="NCBI Taxonomy" id="285"/>
    <lineage>
        <taxon>Bacteria</taxon>
        <taxon>Pseudomonadati</taxon>
        <taxon>Pseudomonadota</taxon>
        <taxon>Betaproteobacteria</taxon>
        <taxon>Burkholderiales</taxon>
        <taxon>Comamonadaceae</taxon>
        <taxon>Comamonas</taxon>
    </lineage>
</organism>
<dbReference type="RefSeq" id="WP_034369609.1">
    <property type="nucleotide sequence ID" value="NZ_AWOR01000046.1"/>
</dbReference>
<reference evidence="1 2" key="1">
    <citation type="submission" date="2013-09" db="EMBL/GenBank/DDBJ databases">
        <title>High correlation between genotypes and phenotypes of environmental bacteria Comamonas testosteroni strains.</title>
        <authorList>
            <person name="Liu L."/>
            <person name="Zhu W."/>
            <person name="Xia X."/>
            <person name="Xu B."/>
            <person name="Luo M."/>
            <person name="Wang G."/>
        </authorList>
    </citation>
    <scope>NUCLEOTIDE SEQUENCE [LARGE SCALE GENOMIC DNA]</scope>
    <source>
        <strain evidence="1 2">JL40</strain>
    </source>
</reference>
<dbReference type="SUPFAM" id="SSF53800">
    <property type="entry name" value="Chelatase"/>
    <property type="match status" value="1"/>
</dbReference>
<dbReference type="EMBL" id="AWOR01000046">
    <property type="protein sequence ID" value="KGH29544.1"/>
    <property type="molecule type" value="Genomic_DNA"/>
</dbReference>
<dbReference type="CDD" id="cd02980">
    <property type="entry name" value="TRX_Fd_family"/>
    <property type="match status" value="1"/>
</dbReference>